<feature type="transmembrane region" description="Helical" evidence="7">
    <location>
        <begin position="85"/>
        <end position="102"/>
    </location>
</feature>
<dbReference type="Pfam" id="PF07681">
    <property type="entry name" value="DoxX"/>
    <property type="match status" value="1"/>
</dbReference>
<protein>
    <submittedName>
        <fullName evidence="8">DoxX family protein</fullName>
    </submittedName>
</protein>
<evidence type="ECO:0000313" key="8">
    <source>
        <dbReference type="EMBL" id="MCX2975517.1"/>
    </source>
</evidence>
<keyword evidence="9" id="KW-1185">Reference proteome</keyword>
<dbReference type="EMBL" id="SHNP01000008">
    <property type="protein sequence ID" value="MCX2975517.1"/>
    <property type="molecule type" value="Genomic_DNA"/>
</dbReference>
<dbReference type="PANTHER" id="PTHR33452">
    <property type="entry name" value="OXIDOREDUCTASE CATD-RELATED"/>
    <property type="match status" value="1"/>
</dbReference>
<evidence type="ECO:0000256" key="3">
    <source>
        <dbReference type="ARBA" id="ARBA00022475"/>
    </source>
</evidence>
<dbReference type="Proteomes" id="UP001143307">
    <property type="component" value="Unassembled WGS sequence"/>
</dbReference>
<dbReference type="InterPro" id="IPR032808">
    <property type="entry name" value="DoxX"/>
</dbReference>
<evidence type="ECO:0000256" key="7">
    <source>
        <dbReference type="SAM" id="Phobius"/>
    </source>
</evidence>
<name>A0ABT3SZU9_9GAMM</name>
<accession>A0ABT3SZU9</accession>
<evidence type="ECO:0000256" key="4">
    <source>
        <dbReference type="ARBA" id="ARBA00022692"/>
    </source>
</evidence>
<dbReference type="RefSeq" id="WP_279254155.1">
    <property type="nucleotide sequence ID" value="NZ_SHNP01000008.1"/>
</dbReference>
<feature type="transmembrane region" description="Helical" evidence="7">
    <location>
        <begin position="14"/>
        <end position="32"/>
    </location>
</feature>
<gene>
    <name evidence="8" type="ORF">EYC87_18200</name>
</gene>
<organism evidence="8 9">
    <name type="scientific">Candidatus Seongchinamella marina</name>
    <dbReference type="NCBI Taxonomy" id="2518990"/>
    <lineage>
        <taxon>Bacteria</taxon>
        <taxon>Pseudomonadati</taxon>
        <taxon>Pseudomonadota</taxon>
        <taxon>Gammaproteobacteria</taxon>
        <taxon>Cellvibrionales</taxon>
        <taxon>Halieaceae</taxon>
        <taxon>Seongchinamella</taxon>
    </lineage>
</organism>
<comment type="subcellular location">
    <subcellularLocation>
        <location evidence="1">Cell membrane</location>
        <topology evidence="1">Multi-pass membrane protein</topology>
    </subcellularLocation>
</comment>
<evidence type="ECO:0000256" key="1">
    <source>
        <dbReference type="ARBA" id="ARBA00004651"/>
    </source>
</evidence>
<keyword evidence="5 7" id="KW-1133">Transmembrane helix</keyword>
<comment type="similarity">
    <text evidence="2">Belongs to the DoxX family.</text>
</comment>
<comment type="caution">
    <text evidence="8">The sequence shown here is derived from an EMBL/GenBank/DDBJ whole genome shotgun (WGS) entry which is preliminary data.</text>
</comment>
<keyword evidence="6 7" id="KW-0472">Membrane</keyword>
<feature type="transmembrane region" description="Helical" evidence="7">
    <location>
        <begin position="58"/>
        <end position="78"/>
    </location>
</feature>
<evidence type="ECO:0000313" key="9">
    <source>
        <dbReference type="Proteomes" id="UP001143307"/>
    </source>
</evidence>
<evidence type="ECO:0000256" key="2">
    <source>
        <dbReference type="ARBA" id="ARBA00006679"/>
    </source>
</evidence>
<keyword evidence="3" id="KW-1003">Cell membrane</keyword>
<evidence type="ECO:0000256" key="5">
    <source>
        <dbReference type="ARBA" id="ARBA00022989"/>
    </source>
</evidence>
<keyword evidence="4 7" id="KW-0812">Transmembrane</keyword>
<sequence>MIDFRAYEKFSDPIFRVSLSLIFIIGGLGHFGRHEMMLQRVETSPWFDLVSSLGQPSFFLYLSGIVFCIAGVGLMLGLFTRLSALALFLTLIPITFVIHIAPDHTGPLFKNVAILGGLVHFMVRGGGWCSLSKYSH</sequence>
<proteinExistence type="inferred from homology"/>
<reference evidence="8" key="1">
    <citation type="submission" date="2019-02" db="EMBL/GenBank/DDBJ databases">
        <authorList>
            <person name="Li S.-H."/>
        </authorList>
    </citation>
    <scope>NUCLEOTIDE SEQUENCE</scope>
    <source>
        <strain evidence="8">IMCC8485</strain>
    </source>
</reference>
<dbReference type="PANTHER" id="PTHR33452:SF1">
    <property type="entry name" value="INNER MEMBRANE PROTEIN YPHA-RELATED"/>
    <property type="match status" value="1"/>
</dbReference>
<dbReference type="InterPro" id="IPR051907">
    <property type="entry name" value="DoxX-like_oxidoreductase"/>
</dbReference>
<evidence type="ECO:0000256" key="6">
    <source>
        <dbReference type="ARBA" id="ARBA00023136"/>
    </source>
</evidence>